<keyword evidence="3" id="KW-1185">Reference proteome</keyword>
<gene>
    <name evidence="2" type="ORF">NDU88_005786</name>
</gene>
<sequence>MYTRPLPRRNSKWRPSPSGRHQLHTPRGVQQNLQRGPFWSRLLSPPGHEQARKWEAAALGKGAIGAADAAPPSRRRTRRELARPSPGPPTHRGALAAQIGRPGLPRSSRRPGRRNQAAGGRLSGCFELAGDGALRSSDRPGRHFGSSSLRETTLRQ</sequence>
<organism evidence="2 3">
    <name type="scientific">Pleurodeles waltl</name>
    <name type="common">Iberian ribbed newt</name>
    <dbReference type="NCBI Taxonomy" id="8319"/>
    <lineage>
        <taxon>Eukaryota</taxon>
        <taxon>Metazoa</taxon>
        <taxon>Chordata</taxon>
        <taxon>Craniata</taxon>
        <taxon>Vertebrata</taxon>
        <taxon>Euteleostomi</taxon>
        <taxon>Amphibia</taxon>
        <taxon>Batrachia</taxon>
        <taxon>Caudata</taxon>
        <taxon>Salamandroidea</taxon>
        <taxon>Salamandridae</taxon>
        <taxon>Pleurodelinae</taxon>
        <taxon>Pleurodeles</taxon>
    </lineage>
</organism>
<dbReference type="Proteomes" id="UP001066276">
    <property type="component" value="Chromosome 11"/>
</dbReference>
<evidence type="ECO:0000313" key="2">
    <source>
        <dbReference type="EMBL" id="KAJ1092676.1"/>
    </source>
</evidence>
<dbReference type="AlphaFoldDB" id="A0AAV7LM65"/>
<feature type="compositionally biased region" description="Basic residues" evidence="1">
    <location>
        <begin position="1"/>
        <end position="12"/>
    </location>
</feature>
<feature type="compositionally biased region" description="Low complexity" evidence="1">
    <location>
        <begin position="56"/>
        <end position="70"/>
    </location>
</feature>
<dbReference type="EMBL" id="JANPWB010000015">
    <property type="protein sequence ID" value="KAJ1092676.1"/>
    <property type="molecule type" value="Genomic_DNA"/>
</dbReference>
<feature type="region of interest" description="Disordered" evidence="1">
    <location>
        <begin position="1"/>
        <end position="156"/>
    </location>
</feature>
<protein>
    <submittedName>
        <fullName evidence="2">Uncharacterized protein</fullName>
    </submittedName>
</protein>
<comment type="caution">
    <text evidence="2">The sequence shown here is derived from an EMBL/GenBank/DDBJ whole genome shotgun (WGS) entry which is preliminary data.</text>
</comment>
<accession>A0AAV7LM65</accession>
<name>A0AAV7LM65_PLEWA</name>
<reference evidence="2" key="1">
    <citation type="journal article" date="2022" name="bioRxiv">
        <title>Sequencing and chromosome-scale assembly of the giantPleurodeles waltlgenome.</title>
        <authorList>
            <person name="Brown T."/>
            <person name="Elewa A."/>
            <person name="Iarovenko S."/>
            <person name="Subramanian E."/>
            <person name="Araus A.J."/>
            <person name="Petzold A."/>
            <person name="Susuki M."/>
            <person name="Suzuki K.-i.T."/>
            <person name="Hayashi T."/>
            <person name="Toyoda A."/>
            <person name="Oliveira C."/>
            <person name="Osipova E."/>
            <person name="Leigh N.D."/>
            <person name="Simon A."/>
            <person name="Yun M.H."/>
        </authorList>
    </citation>
    <scope>NUCLEOTIDE SEQUENCE</scope>
    <source>
        <strain evidence="2">20211129_DDA</strain>
        <tissue evidence="2">Liver</tissue>
    </source>
</reference>
<proteinExistence type="predicted"/>
<evidence type="ECO:0000256" key="1">
    <source>
        <dbReference type="SAM" id="MobiDB-lite"/>
    </source>
</evidence>
<feature type="compositionally biased region" description="Polar residues" evidence="1">
    <location>
        <begin position="145"/>
        <end position="156"/>
    </location>
</feature>
<evidence type="ECO:0000313" key="3">
    <source>
        <dbReference type="Proteomes" id="UP001066276"/>
    </source>
</evidence>